<dbReference type="EMBL" id="MFEK01000004">
    <property type="protein sequence ID" value="OGE79367.1"/>
    <property type="molecule type" value="Genomic_DNA"/>
</dbReference>
<dbReference type="PANTHER" id="PTHR30093:SF44">
    <property type="entry name" value="TYPE II SECRETION SYSTEM CORE PROTEIN G"/>
    <property type="match status" value="1"/>
</dbReference>
<dbReference type="GO" id="GO:0016020">
    <property type="term" value="C:membrane"/>
    <property type="evidence" value="ECO:0007669"/>
    <property type="project" value="UniProtKB-SubCell"/>
</dbReference>
<evidence type="ECO:0000256" key="5">
    <source>
        <dbReference type="ARBA" id="ARBA00023136"/>
    </source>
</evidence>
<reference evidence="7 8" key="1">
    <citation type="journal article" date="2016" name="Nat. Commun.">
        <title>Thousands of microbial genomes shed light on interconnected biogeochemical processes in an aquifer system.</title>
        <authorList>
            <person name="Anantharaman K."/>
            <person name="Brown C.T."/>
            <person name="Hug L.A."/>
            <person name="Sharon I."/>
            <person name="Castelle C.J."/>
            <person name="Probst A.J."/>
            <person name="Thomas B.C."/>
            <person name="Singh A."/>
            <person name="Wilkins M.J."/>
            <person name="Karaoz U."/>
            <person name="Brodie E.L."/>
            <person name="Williams K.H."/>
            <person name="Hubbard S.S."/>
            <person name="Banfield J.F."/>
        </authorList>
    </citation>
    <scope>NUCLEOTIDE SEQUENCE [LARGE SCALE GENOMIC DNA]</scope>
</reference>
<dbReference type="STRING" id="1817824.A2751_05445"/>
<protein>
    <recommendedName>
        <fullName evidence="9">Type II secretion system protein GspG C-terminal domain-containing protein</fullName>
    </recommendedName>
</protein>
<evidence type="ECO:0000313" key="8">
    <source>
        <dbReference type="Proteomes" id="UP000176864"/>
    </source>
</evidence>
<feature type="transmembrane region" description="Helical" evidence="6">
    <location>
        <begin position="20"/>
        <end position="40"/>
    </location>
</feature>
<dbReference type="InterPro" id="IPR012902">
    <property type="entry name" value="N_methyl_site"/>
</dbReference>
<keyword evidence="4 6" id="KW-1133">Transmembrane helix</keyword>
<keyword evidence="2" id="KW-0488">Methylation</keyword>
<gene>
    <name evidence="7" type="ORF">A2751_05445</name>
</gene>
<dbReference type="PROSITE" id="PS00409">
    <property type="entry name" value="PROKAR_NTER_METHYL"/>
    <property type="match status" value="1"/>
</dbReference>
<evidence type="ECO:0000256" key="2">
    <source>
        <dbReference type="ARBA" id="ARBA00022481"/>
    </source>
</evidence>
<organism evidence="7 8">
    <name type="scientific">Candidatus Doudnabacteria bacterium RIFCSPHIGHO2_01_FULL_46_14</name>
    <dbReference type="NCBI Taxonomy" id="1817824"/>
    <lineage>
        <taxon>Bacteria</taxon>
        <taxon>Candidatus Doudnaibacteriota</taxon>
    </lineage>
</organism>
<dbReference type="PANTHER" id="PTHR30093">
    <property type="entry name" value="GENERAL SECRETION PATHWAY PROTEIN G"/>
    <property type="match status" value="1"/>
</dbReference>
<evidence type="ECO:0000256" key="6">
    <source>
        <dbReference type="SAM" id="Phobius"/>
    </source>
</evidence>
<evidence type="ECO:0000256" key="1">
    <source>
        <dbReference type="ARBA" id="ARBA00004167"/>
    </source>
</evidence>
<dbReference type="InterPro" id="IPR045584">
    <property type="entry name" value="Pilin-like"/>
</dbReference>
<dbReference type="Gene3D" id="3.30.700.10">
    <property type="entry name" value="Glycoprotein, Type 4 Pilin"/>
    <property type="match status" value="1"/>
</dbReference>
<accession>A0A1F5NNV0</accession>
<keyword evidence="3 6" id="KW-0812">Transmembrane</keyword>
<proteinExistence type="predicted"/>
<evidence type="ECO:0000313" key="7">
    <source>
        <dbReference type="EMBL" id="OGE79367.1"/>
    </source>
</evidence>
<evidence type="ECO:0008006" key="9">
    <source>
        <dbReference type="Google" id="ProtNLM"/>
    </source>
</evidence>
<dbReference type="NCBIfam" id="TIGR02532">
    <property type="entry name" value="IV_pilin_GFxxxE"/>
    <property type="match status" value="1"/>
</dbReference>
<evidence type="ECO:0000256" key="4">
    <source>
        <dbReference type="ARBA" id="ARBA00022989"/>
    </source>
</evidence>
<comment type="subcellular location">
    <subcellularLocation>
        <location evidence="1">Membrane</location>
        <topology evidence="1">Single-pass membrane protein</topology>
    </subcellularLocation>
</comment>
<sequence>MERILRYRNKQKGFTLIELLVVISVIGFLASVILVSLNSARAKARDTKRKADIRQLATALELHFDKYGVYTQPEAMCSDTSYGGLGNCGAAGGTGDWDANSDLRDLITDGFVSNLPKDPINDATYNYSYEPWNAGEDGYGPAGKAYELCATLEAGGTFCSNQRT</sequence>
<name>A0A1F5NNV0_9BACT</name>
<dbReference type="Proteomes" id="UP000176864">
    <property type="component" value="Unassembled WGS sequence"/>
</dbReference>
<dbReference type="AlphaFoldDB" id="A0A1F5NNV0"/>
<keyword evidence="5 6" id="KW-0472">Membrane</keyword>
<dbReference type="Pfam" id="PF07963">
    <property type="entry name" value="N_methyl"/>
    <property type="match status" value="1"/>
</dbReference>
<comment type="caution">
    <text evidence="7">The sequence shown here is derived from an EMBL/GenBank/DDBJ whole genome shotgun (WGS) entry which is preliminary data.</text>
</comment>
<dbReference type="SUPFAM" id="SSF54523">
    <property type="entry name" value="Pili subunits"/>
    <property type="match status" value="1"/>
</dbReference>
<evidence type="ECO:0000256" key="3">
    <source>
        <dbReference type="ARBA" id="ARBA00022692"/>
    </source>
</evidence>